<keyword evidence="7" id="KW-0560">Oxidoreductase</keyword>
<evidence type="ECO:0000256" key="4">
    <source>
        <dbReference type="ARBA" id="ARBA00022723"/>
    </source>
</evidence>
<feature type="transmembrane region" description="Helical" evidence="8">
    <location>
        <begin position="28"/>
        <end position="47"/>
    </location>
</feature>
<dbReference type="Proteomes" id="UP000308652">
    <property type="component" value="Unassembled WGS sequence"/>
</dbReference>
<comment type="cofactor">
    <cofactor evidence="1 6">
        <name>heme</name>
        <dbReference type="ChEBI" id="CHEBI:30413"/>
    </cofactor>
</comment>
<evidence type="ECO:0000313" key="9">
    <source>
        <dbReference type="EMBL" id="TFK37250.1"/>
    </source>
</evidence>
<evidence type="ECO:0000256" key="2">
    <source>
        <dbReference type="ARBA" id="ARBA00010617"/>
    </source>
</evidence>
<keyword evidence="10" id="KW-1185">Reference proteome</keyword>
<gene>
    <name evidence="9" type="ORF">BDQ12DRAFT_667186</name>
</gene>
<keyword evidence="8" id="KW-0472">Membrane</keyword>
<reference evidence="9 10" key="1">
    <citation type="journal article" date="2019" name="Nat. Ecol. Evol.">
        <title>Megaphylogeny resolves global patterns of mushroom evolution.</title>
        <authorList>
            <person name="Varga T."/>
            <person name="Krizsan K."/>
            <person name="Foldi C."/>
            <person name="Dima B."/>
            <person name="Sanchez-Garcia M."/>
            <person name="Sanchez-Ramirez S."/>
            <person name="Szollosi G.J."/>
            <person name="Szarkandi J.G."/>
            <person name="Papp V."/>
            <person name="Albert L."/>
            <person name="Andreopoulos W."/>
            <person name="Angelini C."/>
            <person name="Antonin V."/>
            <person name="Barry K.W."/>
            <person name="Bougher N.L."/>
            <person name="Buchanan P."/>
            <person name="Buyck B."/>
            <person name="Bense V."/>
            <person name="Catcheside P."/>
            <person name="Chovatia M."/>
            <person name="Cooper J."/>
            <person name="Damon W."/>
            <person name="Desjardin D."/>
            <person name="Finy P."/>
            <person name="Geml J."/>
            <person name="Haridas S."/>
            <person name="Hughes K."/>
            <person name="Justo A."/>
            <person name="Karasinski D."/>
            <person name="Kautmanova I."/>
            <person name="Kiss B."/>
            <person name="Kocsube S."/>
            <person name="Kotiranta H."/>
            <person name="LaButti K.M."/>
            <person name="Lechner B.E."/>
            <person name="Liimatainen K."/>
            <person name="Lipzen A."/>
            <person name="Lukacs Z."/>
            <person name="Mihaltcheva S."/>
            <person name="Morgado L.N."/>
            <person name="Niskanen T."/>
            <person name="Noordeloos M.E."/>
            <person name="Ohm R.A."/>
            <person name="Ortiz-Santana B."/>
            <person name="Ovrebo C."/>
            <person name="Racz N."/>
            <person name="Riley R."/>
            <person name="Savchenko A."/>
            <person name="Shiryaev A."/>
            <person name="Soop K."/>
            <person name="Spirin V."/>
            <person name="Szebenyi C."/>
            <person name="Tomsovsky M."/>
            <person name="Tulloss R.E."/>
            <person name="Uehling J."/>
            <person name="Grigoriev I.V."/>
            <person name="Vagvolgyi C."/>
            <person name="Papp T."/>
            <person name="Martin F.M."/>
            <person name="Miettinen O."/>
            <person name="Hibbett D.S."/>
            <person name="Nagy L.G."/>
        </authorList>
    </citation>
    <scope>NUCLEOTIDE SEQUENCE [LARGE SCALE GENOMIC DNA]</scope>
    <source>
        <strain evidence="9 10">CBS 166.37</strain>
    </source>
</reference>
<dbReference type="PANTHER" id="PTHR24304">
    <property type="entry name" value="CYTOCHROME P450 FAMILY 7"/>
    <property type="match status" value="1"/>
</dbReference>
<protein>
    <submittedName>
        <fullName evidence="9">Cytochrome P450</fullName>
    </submittedName>
</protein>
<dbReference type="InterPro" id="IPR002403">
    <property type="entry name" value="Cyt_P450_E_grp-IV"/>
</dbReference>
<dbReference type="GO" id="GO:0016705">
    <property type="term" value="F:oxidoreductase activity, acting on paired donors, with incorporation or reduction of molecular oxygen"/>
    <property type="evidence" value="ECO:0007669"/>
    <property type="project" value="InterPro"/>
</dbReference>
<dbReference type="PROSITE" id="PS00086">
    <property type="entry name" value="CYTOCHROME_P450"/>
    <property type="match status" value="1"/>
</dbReference>
<dbReference type="Gene3D" id="1.10.630.10">
    <property type="entry name" value="Cytochrome P450"/>
    <property type="match status" value="1"/>
</dbReference>
<dbReference type="PRINTS" id="PR00465">
    <property type="entry name" value="EP450IV"/>
</dbReference>
<accession>A0A5C3LW72</accession>
<keyword evidence="4 6" id="KW-0479">Metal-binding</keyword>
<dbReference type="CDD" id="cd11042">
    <property type="entry name" value="CYP51-like"/>
    <property type="match status" value="1"/>
</dbReference>
<evidence type="ECO:0000256" key="8">
    <source>
        <dbReference type="SAM" id="Phobius"/>
    </source>
</evidence>
<keyword evidence="8" id="KW-1133">Transmembrane helix</keyword>
<name>A0A5C3LW72_9AGAR</name>
<evidence type="ECO:0000256" key="6">
    <source>
        <dbReference type="PIRSR" id="PIRSR602403-1"/>
    </source>
</evidence>
<dbReference type="EMBL" id="ML213609">
    <property type="protein sequence ID" value="TFK37250.1"/>
    <property type="molecule type" value="Genomic_DNA"/>
</dbReference>
<dbReference type="AlphaFoldDB" id="A0A5C3LW72"/>
<evidence type="ECO:0000313" key="10">
    <source>
        <dbReference type="Proteomes" id="UP000308652"/>
    </source>
</evidence>
<dbReference type="InterPro" id="IPR017972">
    <property type="entry name" value="Cyt_P450_CS"/>
</dbReference>
<dbReference type="InterPro" id="IPR001128">
    <property type="entry name" value="Cyt_P450"/>
</dbReference>
<evidence type="ECO:0000256" key="1">
    <source>
        <dbReference type="ARBA" id="ARBA00001971"/>
    </source>
</evidence>
<dbReference type="GO" id="GO:0005506">
    <property type="term" value="F:iron ion binding"/>
    <property type="evidence" value="ECO:0007669"/>
    <property type="project" value="InterPro"/>
</dbReference>
<sequence length="553" mass="62886">MAADSTEAMFEGSKIAEKPIFTFDKPRFLVLLLFATPSIVVLFNILYQQFNRKNYNLPPVVFHLFPFVGSAISYGKNPVKFFASCREKYGNVFTVVMLGRRLTVVLGARGNKFVLGTKSAIFNAEDAYRDFATPVFGKDVGYDVPNEVFMEQKRFLQFGLSTTNFRAYVGMIEDETQHYIQTNFIFGAVNSREEWSTFDSNYVMSEIIILTATRTLHGTEVREKLDGSVARYYSDLDGGLGPINFLFPHLPLPSYWRRDHAQRELSKFYISIIRKRKADTSGDFENDLMAALIEQRYRDGTPLKEHVIAHLMIALLMAGRHTSSATASWILIHLAANPHIANALYAEQVQVYRSPDNTLRPMTYDENRQLPLMNSVIRETLRIHPPIHSIMRYVRQDIAVPVVIGTPPREIFNATDDITYVVPKGHHILASPAISQKDPQIWRDASSWDPYRWTDPKGVAAEAGRVYESEAAEENDTKSEYIGVGSDSPYQPFGAGGHRCIGEQFANMQLAVIIGTFIRNFELRVASIPEHNYYTTVTLPMDGYIQFRHRKID</sequence>
<evidence type="ECO:0000256" key="3">
    <source>
        <dbReference type="ARBA" id="ARBA00022617"/>
    </source>
</evidence>
<dbReference type="InterPro" id="IPR050529">
    <property type="entry name" value="CYP450_sterol_14alpha_dmase"/>
</dbReference>
<proteinExistence type="inferred from homology"/>
<feature type="binding site" description="axial binding residue" evidence="6">
    <location>
        <position position="500"/>
    </location>
    <ligand>
        <name>heme</name>
        <dbReference type="ChEBI" id="CHEBI:30413"/>
    </ligand>
    <ligandPart>
        <name>Fe</name>
        <dbReference type="ChEBI" id="CHEBI:18248"/>
    </ligandPart>
</feature>
<dbReference type="PANTHER" id="PTHR24304:SF2">
    <property type="entry name" value="24-HYDROXYCHOLESTEROL 7-ALPHA-HYDROXYLASE"/>
    <property type="match status" value="1"/>
</dbReference>
<dbReference type="SUPFAM" id="SSF48264">
    <property type="entry name" value="Cytochrome P450"/>
    <property type="match status" value="1"/>
</dbReference>
<dbReference type="GO" id="GO:0020037">
    <property type="term" value="F:heme binding"/>
    <property type="evidence" value="ECO:0007669"/>
    <property type="project" value="InterPro"/>
</dbReference>
<dbReference type="GO" id="GO:0004497">
    <property type="term" value="F:monooxygenase activity"/>
    <property type="evidence" value="ECO:0007669"/>
    <property type="project" value="UniProtKB-KW"/>
</dbReference>
<evidence type="ECO:0000256" key="5">
    <source>
        <dbReference type="ARBA" id="ARBA00023004"/>
    </source>
</evidence>
<comment type="similarity">
    <text evidence="2 7">Belongs to the cytochrome P450 family.</text>
</comment>
<dbReference type="Pfam" id="PF00067">
    <property type="entry name" value="p450"/>
    <property type="match status" value="1"/>
</dbReference>
<keyword evidence="3 6" id="KW-0349">Heme</keyword>
<keyword evidence="8" id="KW-0812">Transmembrane</keyword>
<dbReference type="PRINTS" id="PR00385">
    <property type="entry name" value="P450"/>
</dbReference>
<dbReference type="InterPro" id="IPR036396">
    <property type="entry name" value="Cyt_P450_sf"/>
</dbReference>
<organism evidence="9 10">
    <name type="scientific">Crucibulum laeve</name>
    <dbReference type="NCBI Taxonomy" id="68775"/>
    <lineage>
        <taxon>Eukaryota</taxon>
        <taxon>Fungi</taxon>
        <taxon>Dikarya</taxon>
        <taxon>Basidiomycota</taxon>
        <taxon>Agaricomycotina</taxon>
        <taxon>Agaricomycetes</taxon>
        <taxon>Agaricomycetidae</taxon>
        <taxon>Agaricales</taxon>
        <taxon>Agaricineae</taxon>
        <taxon>Nidulariaceae</taxon>
        <taxon>Crucibulum</taxon>
    </lineage>
</organism>
<keyword evidence="5 6" id="KW-0408">Iron</keyword>
<dbReference type="STRING" id="68775.A0A5C3LW72"/>
<dbReference type="OrthoDB" id="1055148at2759"/>
<evidence type="ECO:0000256" key="7">
    <source>
        <dbReference type="RuleBase" id="RU000461"/>
    </source>
</evidence>
<keyword evidence="7" id="KW-0503">Monooxygenase</keyword>